<evidence type="ECO:0000313" key="1">
    <source>
        <dbReference type="EMBL" id="AKE51616.1"/>
    </source>
</evidence>
<dbReference type="Proteomes" id="UP000034071">
    <property type="component" value="Chromosome"/>
</dbReference>
<dbReference type="GO" id="GO:0019867">
    <property type="term" value="C:outer membrane"/>
    <property type="evidence" value="ECO:0007669"/>
    <property type="project" value="InterPro"/>
</dbReference>
<dbReference type="KEGG" id="kge:TQ33_0638"/>
<accession>A0A0F6RC04</accession>
<evidence type="ECO:0000313" key="2">
    <source>
        <dbReference type="Proteomes" id="UP000034071"/>
    </source>
</evidence>
<dbReference type="GO" id="GO:0055085">
    <property type="term" value="P:transmembrane transport"/>
    <property type="evidence" value="ECO:0007669"/>
    <property type="project" value="TreeGrafter"/>
</dbReference>
<dbReference type="RefSeq" id="WP_046560788.1">
    <property type="nucleotide sequence ID" value="NZ_CP010975.1"/>
</dbReference>
<dbReference type="PATRIC" id="fig|914150.5.peg.648"/>
<keyword evidence="2" id="KW-1185">Reference proteome</keyword>
<sequence>MIKSLHTLTVATAGMFISLGAMELLAHEEGDFILRVGAAHVSPNDDSSNVLGTDDGVTVDSSTGLGFSGTWMLSDRWGFEVLAALPFEHDVEGTGSLSGLPIGTVKHLPPTVSFQYYPDVDGDIFNPYFGLGVNYTLFLDEEASPELKTALGSDDVELSLDNSVGLAAQVGADWKVGDNWFINAGVWYVDIDTEADVIVNGATATTVDVQIDPWVAMLGFAWSF</sequence>
<dbReference type="SUPFAM" id="SSF56925">
    <property type="entry name" value="OMPA-like"/>
    <property type="match status" value="1"/>
</dbReference>
<dbReference type="InterPro" id="IPR011250">
    <property type="entry name" value="OMP/PagP_B-barrel"/>
</dbReference>
<dbReference type="STRING" id="914150.TQ33_0638"/>
<organism evidence="1 2">
    <name type="scientific">Kangiella geojedonensis</name>
    <dbReference type="NCBI Taxonomy" id="914150"/>
    <lineage>
        <taxon>Bacteria</taxon>
        <taxon>Pseudomonadati</taxon>
        <taxon>Pseudomonadota</taxon>
        <taxon>Gammaproteobacteria</taxon>
        <taxon>Kangiellales</taxon>
        <taxon>Kangiellaceae</taxon>
        <taxon>Kangiella</taxon>
    </lineage>
</organism>
<dbReference type="InterPro" id="IPR005618">
    <property type="entry name" value="OMPW"/>
</dbReference>
<protein>
    <submittedName>
        <fullName evidence="1">OmpW family protein</fullName>
    </submittedName>
</protein>
<dbReference type="Pfam" id="PF03922">
    <property type="entry name" value="OmpW"/>
    <property type="match status" value="1"/>
</dbReference>
<name>A0A0F6RC04_9GAMM</name>
<dbReference type="HOGENOM" id="CLU_042505_1_1_6"/>
<dbReference type="EMBL" id="CP010975">
    <property type="protein sequence ID" value="AKE51616.1"/>
    <property type="molecule type" value="Genomic_DNA"/>
</dbReference>
<reference evidence="1 2" key="1">
    <citation type="submission" date="2015-02" db="EMBL/GenBank/DDBJ databases">
        <title>Complete genome sequence of Kangiella geojedonensis strain YCS-5T.</title>
        <authorList>
            <person name="Kim K.M."/>
        </authorList>
    </citation>
    <scope>NUCLEOTIDE SEQUENCE [LARGE SCALE GENOMIC DNA]</scope>
    <source>
        <strain evidence="1 2">YCS-5</strain>
    </source>
</reference>
<dbReference type="PANTHER" id="PTHR36920:SF1">
    <property type="entry name" value="OUTER MEMBRANE PROTEIN W"/>
    <property type="match status" value="1"/>
</dbReference>
<dbReference type="PANTHER" id="PTHR36920">
    <property type="match status" value="1"/>
</dbReference>
<gene>
    <name evidence="1" type="ORF">TQ33_0638</name>
</gene>
<dbReference type="OrthoDB" id="9807574at2"/>
<dbReference type="Gene3D" id="2.40.160.20">
    <property type="match status" value="1"/>
</dbReference>
<dbReference type="AlphaFoldDB" id="A0A0F6RC04"/>
<proteinExistence type="predicted"/>